<name>A1RYG0_THEPD</name>
<proteinExistence type="predicted"/>
<sequence>MPRRKYTIRMFAVSLRKRGVDAVYSFPWKVSIVAFMANPPVLKEDIQALKETFSTLSSDRFFDVIEVQLLGDEAWRAVEGFVKASGVEVASGVQPLVLMQGFNPSSLVEAERKKAVSKLVEVVKTSAERGISKVAFSSGPDPGPENREAAKDALIKSLKEIAGEAKKFGVTVILETFDRDWDKKQLIGPIREAVEVAESVREEHGNFGLLWDLSHAPMLGEKPSDLKLAKSYLAHIHIGCAKRLPDGRLVDWHPGFYRPGAVNGVEDVKELLKVLLEIGYTGAVGFEVKPEEGQHWREPVEAAKGVLYEAFLRLVESEL</sequence>
<dbReference type="AlphaFoldDB" id="A1RYG0"/>
<dbReference type="KEGG" id="tpe:Tpen_0839"/>
<dbReference type="PANTHER" id="PTHR12110:SF21">
    <property type="entry name" value="XYLOSE ISOMERASE-LIKE TIM BARREL DOMAIN-CONTAINING PROTEIN"/>
    <property type="match status" value="1"/>
</dbReference>
<dbReference type="HOGENOM" id="CLU_064084_0_0_2"/>
<dbReference type="GO" id="GO:0016853">
    <property type="term" value="F:isomerase activity"/>
    <property type="evidence" value="ECO:0007669"/>
    <property type="project" value="UniProtKB-KW"/>
</dbReference>
<dbReference type="PANTHER" id="PTHR12110">
    <property type="entry name" value="HYDROXYPYRUVATE ISOMERASE"/>
    <property type="match status" value="1"/>
</dbReference>
<organism evidence="2 3">
    <name type="scientific">Thermofilum pendens (strain DSM 2475 / Hrk 5)</name>
    <dbReference type="NCBI Taxonomy" id="368408"/>
    <lineage>
        <taxon>Archaea</taxon>
        <taxon>Thermoproteota</taxon>
        <taxon>Thermoprotei</taxon>
        <taxon>Thermofilales</taxon>
        <taxon>Thermofilaceae</taxon>
        <taxon>Thermofilum</taxon>
    </lineage>
</organism>
<evidence type="ECO:0000313" key="2">
    <source>
        <dbReference type="EMBL" id="ABL78240.1"/>
    </source>
</evidence>
<gene>
    <name evidence="2" type="ordered locus">Tpen_0839</name>
</gene>
<dbReference type="STRING" id="368408.Tpen_0839"/>
<dbReference type="SUPFAM" id="SSF51658">
    <property type="entry name" value="Xylose isomerase-like"/>
    <property type="match status" value="1"/>
</dbReference>
<dbReference type="eggNOG" id="arCOG01895">
    <property type="taxonomic scope" value="Archaea"/>
</dbReference>
<keyword evidence="2" id="KW-0413">Isomerase</keyword>
<dbReference type="InterPro" id="IPR013022">
    <property type="entry name" value="Xyl_isomerase-like_TIM-brl"/>
</dbReference>
<accession>A1RYG0</accession>
<dbReference type="InterPro" id="IPR036237">
    <property type="entry name" value="Xyl_isomerase-like_sf"/>
</dbReference>
<dbReference type="Pfam" id="PF01261">
    <property type="entry name" value="AP_endonuc_2"/>
    <property type="match status" value="1"/>
</dbReference>
<feature type="domain" description="Xylose isomerase-like TIM barrel" evidence="1">
    <location>
        <begin position="70"/>
        <end position="298"/>
    </location>
</feature>
<keyword evidence="3" id="KW-1185">Reference proteome</keyword>
<dbReference type="EnsemblBacteria" id="ABL78240">
    <property type="protein sequence ID" value="ABL78240"/>
    <property type="gene ID" value="Tpen_0839"/>
</dbReference>
<evidence type="ECO:0000259" key="1">
    <source>
        <dbReference type="Pfam" id="PF01261"/>
    </source>
</evidence>
<dbReference type="InterPro" id="IPR050312">
    <property type="entry name" value="IolE/XylAMocC-like"/>
</dbReference>
<evidence type="ECO:0000313" key="3">
    <source>
        <dbReference type="Proteomes" id="UP000000641"/>
    </source>
</evidence>
<dbReference type="Gene3D" id="3.20.20.150">
    <property type="entry name" value="Divalent-metal-dependent TIM barrel enzymes"/>
    <property type="match status" value="1"/>
</dbReference>
<dbReference type="EMBL" id="CP000505">
    <property type="protein sequence ID" value="ABL78240.1"/>
    <property type="molecule type" value="Genomic_DNA"/>
</dbReference>
<dbReference type="Proteomes" id="UP000000641">
    <property type="component" value="Chromosome"/>
</dbReference>
<reference evidence="3" key="1">
    <citation type="journal article" date="2008" name="J. Bacteriol.">
        <title>Genome sequence of Thermofilum pendens reveals an exceptional loss of biosynthetic pathways without genome reduction.</title>
        <authorList>
            <person name="Anderson I."/>
            <person name="Rodriguez J."/>
            <person name="Susanti D."/>
            <person name="Porat I."/>
            <person name="Reich C."/>
            <person name="Ulrich L.E."/>
            <person name="Elkins J.G."/>
            <person name="Mavromatis K."/>
            <person name="Lykidis A."/>
            <person name="Kim E."/>
            <person name="Thompson L.S."/>
            <person name="Nolan M."/>
            <person name="Land M."/>
            <person name="Copeland A."/>
            <person name="Lapidus A."/>
            <person name="Lucas S."/>
            <person name="Detter C."/>
            <person name="Zhulin I.B."/>
            <person name="Olsen G.J."/>
            <person name="Whitman W."/>
            <person name="Mukhopadhyay B."/>
            <person name="Bristow J."/>
            <person name="Kyrpides N."/>
        </authorList>
    </citation>
    <scope>NUCLEOTIDE SEQUENCE [LARGE SCALE GENOMIC DNA]</scope>
    <source>
        <strain evidence="3">DSM 2475 / Hrk 5</strain>
    </source>
</reference>
<protein>
    <submittedName>
        <fullName evidence="2">Xylose isomerase domain protein TIM barrel</fullName>
    </submittedName>
</protein>